<dbReference type="AlphaFoldDB" id="A0A974Y0F3"/>
<sequence length="232" mass="24732">MNKPVNIVSLAAVALLATAPTQAQNPPTNKPGATVTATKKLYCWDEAGKRVCGDALPANAVDSARTEISPRSGLPTSKVDRALTAAEREARAQETAIAEQAAFAAAAQRMRELAMAESYDTEADLRRAFGERIALLDDTIKASQLSIGSLRLSLVSLLRQAGEAELGGKPVQATLTGTIRNQHGELMRQQALLVQHRRNRSEIDKDLAHALERYRALKNPEGAGGGSAAREG</sequence>
<dbReference type="EMBL" id="CP071518">
    <property type="protein sequence ID" value="QSX79019.1"/>
    <property type="molecule type" value="Genomic_DNA"/>
</dbReference>
<gene>
    <name evidence="2" type="ORF">I8J32_003685</name>
</gene>
<organism evidence="2 3">
    <name type="scientific">Agrilutibacter solisilvae</name>
    <dbReference type="NCBI Taxonomy" id="2763317"/>
    <lineage>
        <taxon>Bacteria</taxon>
        <taxon>Pseudomonadati</taxon>
        <taxon>Pseudomonadota</taxon>
        <taxon>Gammaproteobacteria</taxon>
        <taxon>Lysobacterales</taxon>
        <taxon>Lysobacteraceae</taxon>
        <taxon>Agrilutibacter</taxon>
    </lineage>
</organism>
<evidence type="ECO:0000313" key="3">
    <source>
        <dbReference type="Proteomes" id="UP000639274"/>
    </source>
</evidence>
<evidence type="ECO:0008006" key="4">
    <source>
        <dbReference type="Google" id="ProtNLM"/>
    </source>
</evidence>
<evidence type="ECO:0000256" key="1">
    <source>
        <dbReference type="SAM" id="SignalP"/>
    </source>
</evidence>
<accession>A0A974Y0F3</accession>
<keyword evidence="3" id="KW-1185">Reference proteome</keyword>
<protein>
    <recommendedName>
        <fullName evidence="4">DUF4124 domain-containing protein</fullName>
    </recommendedName>
</protein>
<reference evidence="2 3" key="1">
    <citation type="submission" date="2021-03" db="EMBL/GenBank/DDBJ databases">
        <title>Lysobacter sp. nov. isolated from soil of gangwondo yeongwol, south Korea.</title>
        <authorList>
            <person name="Kim K.R."/>
            <person name="Kim K.H."/>
            <person name="Jeon C.O."/>
        </authorList>
    </citation>
    <scope>NUCLEOTIDE SEQUENCE [LARGE SCALE GENOMIC DNA]</scope>
    <source>
        <strain evidence="2 3">R19</strain>
    </source>
</reference>
<name>A0A974Y0F3_9GAMM</name>
<feature type="signal peptide" evidence="1">
    <location>
        <begin position="1"/>
        <end position="23"/>
    </location>
</feature>
<dbReference type="KEGG" id="lsf:I8J32_003685"/>
<evidence type="ECO:0000313" key="2">
    <source>
        <dbReference type="EMBL" id="QSX79019.1"/>
    </source>
</evidence>
<keyword evidence="1" id="KW-0732">Signal</keyword>
<feature type="chain" id="PRO_5037100342" description="DUF4124 domain-containing protein" evidence="1">
    <location>
        <begin position="24"/>
        <end position="232"/>
    </location>
</feature>
<proteinExistence type="predicted"/>
<dbReference type="RefSeq" id="WP_200615063.1">
    <property type="nucleotide sequence ID" value="NZ_CP071518.1"/>
</dbReference>
<dbReference type="Proteomes" id="UP000639274">
    <property type="component" value="Chromosome"/>
</dbReference>